<protein>
    <recommendedName>
        <fullName evidence="4">G protein-coupled receptor</fullName>
    </recommendedName>
</protein>
<keyword evidence="1" id="KW-0812">Transmembrane</keyword>
<feature type="non-terminal residue" evidence="2">
    <location>
        <position position="134"/>
    </location>
</feature>
<organism evidence="2 3">
    <name type="scientific">Pristionchus fissidentatus</name>
    <dbReference type="NCBI Taxonomy" id="1538716"/>
    <lineage>
        <taxon>Eukaryota</taxon>
        <taxon>Metazoa</taxon>
        <taxon>Ecdysozoa</taxon>
        <taxon>Nematoda</taxon>
        <taxon>Chromadorea</taxon>
        <taxon>Rhabditida</taxon>
        <taxon>Rhabditina</taxon>
        <taxon>Diplogasteromorpha</taxon>
        <taxon>Diplogasteroidea</taxon>
        <taxon>Neodiplogasteridae</taxon>
        <taxon>Pristionchus</taxon>
    </lineage>
</organism>
<accession>A0AAV5VYF2</accession>
<dbReference type="InterPro" id="IPR019428">
    <property type="entry name" value="7TM_GPCR_serpentine_rcpt_Str"/>
</dbReference>
<proteinExistence type="predicted"/>
<gene>
    <name evidence="2" type="ORF">PFISCL1PPCAC_14397</name>
</gene>
<dbReference type="EMBL" id="BTSY01000004">
    <property type="protein sequence ID" value="GMT23100.1"/>
    <property type="molecule type" value="Genomic_DNA"/>
</dbReference>
<keyword evidence="3" id="KW-1185">Reference proteome</keyword>
<evidence type="ECO:0000256" key="1">
    <source>
        <dbReference type="SAM" id="Phobius"/>
    </source>
</evidence>
<feature type="transmembrane region" description="Helical" evidence="1">
    <location>
        <begin position="103"/>
        <end position="124"/>
    </location>
</feature>
<dbReference type="PANTHER" id="PTHR22943:SF248">
    <property type="entry name" value="SEVEN TM RECEPTOR"/>
    <property type="match status" value="1"/>
</dbReference>
<comment type="caution">
    <text evidence="2">The sequence shown here is derived from an EMBL/GenBank/DDBJ whole genome shotgun (WGS) entry which is preliminary data.</text>
</comment>
<dbReference type="SUPFAM" id="SSF81321">
    <property type="entry name" value="Family A G protein-coupled receptor-like"/>
    <property type="match status" value="1"/>
</dbReference>
<name>A0AAV5VYF2_9BILA</name>
<dbReference type="AlphaFoldDB" id="A0AAV5VYF2"/>
<keyword evidence="1" id="KW-0472">Membrane</keyword>
<feature type="transmembrane region" description="Helical" evidence="1">
    <location>
        <begin position="67"/>
        <end position="91"/>
    </location>
</feature>
<feature type="transmembrane region" description="Helical" evidence="1">
    <location>
        <begin position="20"/>
        <end position="46"/>
    </location>
</feature>
<evidence type="ECO:0008006" key="4">
    <source>
        <dbReference type="Google" id="ProtNLM"/>
    </source>
</evidence>
<evidence type="ECO:0000313" key="2">
    <source>
        <dbReference type="EMBL" id="GMT23100.1"/>
    </source>
</evidence>
<dbReference type="Proteomes" id="UP001432322">
    <property type="component" value="Unassembled WGS sequence"/>
</dbReference>
<keyword evidence="1" id="KW-1133">Transmembrane helix</keyword>
<reference evidence="2" key="1">
    <citation type="submission" date="2023-10" db="EMBL/GenBank/DDBJ databases">
        <title>Genome assembly of Pristionchus species.</title>
        <authorList>
            <person name="Yoshida K."/>
            <person name="Sommer R.J."/>
        </authorList>
    </citation>
    <scope>NUCLEOTIDE SEQUENCE</scope>
    <source>
        <strain evidence="2">RS5133</strain>
    </source>
</reference>
<evidence type="ECO:0000313" key="3">
    <source>
        <dbReference type="Proteomes" id="UP001432322"/>
    </source>
</evidence>
<dbReference type="Pfam" id="PF10326">
    <property type="entry name" value="7TM_GPCR_Str"/>
    <property type="match status" value="1"/>
</dbReference>
<sequence>MIMGDYYKVDGSLRIQQIVGTAINCFIMAICFSFMIYAIFTIYVYLRQTKLFSQTAIRLQRQLFFTLCLQTLIPFFSMYVSCGLTITFPIFRIDDHWMADNSPLFISFFLPLDALAVLLTMSDYKREIARIFNR</sequence>
<dbReference type="PANTHER" id="PTHR22943">
    <property type="entry name" value="7-TRANSMEMBRANE DOMAIN RECEPTOR C.ELEGANS"/>
    <property type="match status" value="1"/>
</dbReference>